<comment type="caution">
    <text evidence="1">The sequence shown here is derived from an EMBL/GenBank/DDBJ whole genome shotgun (WGS) entry which is preliminary data.</text>
</comment>
<protein>
    <submittedName>
        <fullName evidence="1">Uncharacterized protein</fullName>
    </submittedName>
</protein>
<feature type="non-terminal residue" evidence="1">
    <location>
        <position position="1"/>
    </location>
</feature>
<organism evidence="1">
    <name type="scientific">marine sediment metagenome</name>
    <dbReference type="NCBI Taxonomy" id="412755"/>
    <lineage>
        <taxon>unclassified sequences</taxon>
        <taxon>metagenomes</taxon>
        <taxon>ecological metagenomes</taxon>
    </lineage>
</organism>
<gene>
    <name evidence="1" type="ORF">S01H4_44578</name>
</gene>
<reference evidence="1" key="1">
    <citation type="journal article" date="2014" name="Front. Microbiol.">
        <title>High frequency of phylogenetically diverse reductive dehalogenase-homologous genes in deep subseafloor sedimentary metagenomes.</title>
        <authorList>
            <person name="Kawai M."/>
            <person name="Futagami T."/>
            <person name="Toyoda A."/>
            <person name="Takaki Y."/>
            <person name="Nishi S."/>
            <person name="Hori S."/>
            <person name="Arai W."/>
            <person name="Tsubouchi T."/>
            <person name="Morono Y."/>
            <person name="Uchiyama I."/>
            <person name="Ito T."/>
            <person name="Fujiyama A."/>
            <person name="Inagaki F."/>
            <person name="Takami H."/>
        </authorList>
    </citation>
    <scope>NUCLEOTIDE SEQUENCE</scope>
    <source>
        <strain evidence="1">Expedition CK06-06</strain>
    </source>
</reference>
<accession>X1BB47</accession>
<sequence>LSDDLNIPAHLLRQLVEVGKKIHKGYMPEADVIDEVVEKVYRIKAH</sequence>
<dbReference type="AlphaFoldDB" id="X1BB47"/>
<proteinExistence type="predicted"/>
<dbReference type="EMBL" id="BART01024729">
    <property type="protein sequence ID" value="GAG92290.1"/>
    <property type="molecule type" value="Genomic_DNA"/>
</dbReference>
<evidence type="ECO:0000313" key="1">
    <source>
        <dbReference type="EMBL" id="GAG92290.1"/>
    </source>
</evidence>
<name>X1BB47_9ZZZZ</name>